<organism evidence="1 2">
    <name type="scientific">Agrobacterium tumefaciens str. B6</name>
    <dbReference type="NCBI Taxonomy" id="1183423"/>
    <lineage>
        <taxon>Bacteria</taxon>
        <taxon>Pseudomonadati</taxon>
        <taxon>Pseudomonadota</taxon>
        <taxon>Alphaproteobacteria</taxon>
        <taxon>Hyphomicrobiales</taxon>
        <taxon>Rhizobiaceae</taxon>
        <taxon>Rhizobium/Agrobacterium group</taxon>
        <taxon>Agrobacterium</taxon>
        <taxon>Agrobacterium tumefaciens complex</taxon>
    </lineage>
</organism>
<protein>
    <submittedName>
        <fullName evidence="1">Uncharacterized protein</fullName>
    </submittedName>
</protein>
<gene>
    <name evidence="1" type="ORF">AGR4A_pAt10416</name>
</gene>
<evidence type="ECO:0000313" key="2">
    <source>
        <dbReference type="Proteomes" id="UP000192074"/>
    </source>
</evidence>
<comment type="caution">
    <text evidence="1">The sequence shown here is derived from an EMBL/GenBank/DDBJ whole genome shotgun (WGS) entry which is preliminary data.</text>
</comment>
<name>A0A822VBM6_AGRTU</name>
<evidence type="ECO:0000313" key="1">
    <source>
        <dbReference type="EMBL" id="CVI25020.1"/>
    </source>
</evidence>
<dbReference type="AlphaFoldDB" id="A0A822VBM6"/>
<dbReference type="EMBL" id="FCNL01000040">
    <property type="protein sequence ID" value="CVI25020.1"/>
    <property type="molecule type" value="Genomic_DNA"/>
</dbReference>
<dbReference type="Proteomes" id="UP000192074">
    <property type="component" value="Unassembled WGS sequence"/>
</dbReference>
<reference evidence="1 2" key="1">
    <citation type="submission" date="2016-01" db="EMBL/GenBank/DDBJ databases">
        <authorList>
            <person name="Regsiter A."/>
            <person name="william w."/>
        </authorList>
    </citation>
    <scope>NUCLEOTIDE SEQUENCE [LARGE SCALE GENOMIC DNA]</scope>
    <source>
        <strain evidence="1 2">B6</strain>
    </source>
</reference>
<accession>A0A822VBM6</accession>
<sequence length="63" mass="7163">MPGRELRFFQRIAWALPRSLHTHWSCYCKVTNDATQAADYARSAYSAGPRGRSDCISACNLRK</sequence>
<proteinExistence type="predicted"/>